<accession>A0A857JMW7</accession>
<dbReference type="AlphaFoldDB" id="A0A857JMW7"/>
<sequence length="266" mass="31159">MIYCLFLIYEPVNLDKSLLRLNRLLTLGGRKAQIIVINNGPQRQQVSRENVEVIQGDNRCFEFSGWEAGKQYIEKHYCLKSDDTFCFVNDTFDKNHYFSWLTVLLYHRKLKQAIKQYQGFILGRVDTRNIAYKVDHLAFTDWVSSYFFIVDYTAYQALVFTNPRLTDAVTEVTDESINFDSSVVDSAMQEHINGWLRPEGKGWYRAHTSNNDVIKNKSIAILHEKYLSAMLIAKDIALVHVYRGRFGRIVRKFDKRIQDYRVAKQS</sequence>
<evidence type="ECO:0008006" key="3">
    <source>
        <dbReference type="Google" id="ProtNLM"/>
    </source>
</evidence>
<evidence type="ECO:0000313" key="1">
    <source>
        <dbReference type="EMBL" id="QHJ12856.1"/>
    </source>
</evidence>
<gene>
    <name evidence="1" type="ORF">FX988_03114</name>
</gene>
<proteinExistence type="predicted"/>
<dbReference type="EMBL" id="CP047656">
    <property type="protein sequence ID" value="QHJ12856.1"/>
    <property type="molecule type" value="Genomic_DNA"/>
</dbReference>
<reference evidence="1 2" key="1">
    <citation type="submission" date="2019-12" db="EMBL/GenBank/DDBJ databases">
        <title>Genome sequencing and assembly of endphytes of Porphyra tenera.</title>
        <authorList>
            <person name="Park J.M."/>
            <person name="Shin R."/>
            <person name="Jo S.H."/>
        </authorList>
    </citation>
    <scope>NUCLEOTIDE SEQUENCE [LARGE SCALE GENOMIC DNA]</scope>
    <source>
        <strain evidence="1 2">GPM4</strain>
    </source>
</reference>
<evidence type="ECO:0000313" key="2">
    <source>
        <dbReference type="Proteomes" id="UP000464524"/>
    </source>
</evidence>
<dbReference type="KEGG" id="pmes:FX988_03114"/>
<name>A0A857JMW7_9ALTE</name>
<organism evidence="1 2">
    <name type="scientific">Paraglaciecola mesophila</name>
    <dbReference type="NCBI Taxonomy" id="197222"/>
    <lineage>
        <taxon>Bacteria</taxon>
        <taxon>Pseudomonadati</taxon>
        <taxon>Pseudomonadota</taxon>
        <taxon>Gammaproteobacteria</taxon>
        <taxon>Alteromonadales</taxon>
        <taxon>Alteromonadaceae</taxon>
        <taxon>Paraglaciecola</taxon>
    </lineage>
</organism>
<dbReference type="RefSeq" id="WP_254700632.1">
    <property type="nucleotide sequence ID" value="NZ_CP047656.1"/>
</dbReference>
<keyword evidence="2" id="KW-1185">Reference proteome</keyword>
<dbReference type="Proteomes" id="UP000464524">
    <property type="component" value="Chromosome"/>
</dbReference>
<protein>
    <recommendedName>
        <fullName evidence="3">Glycosyltransferase 2-like domain-containing protein</fullName>
    </recommendedName>
</protein>